<dbReference type="InterPro" id="IPR014729">
    <property type="entry name" value="Rossmann-like_a/b/a_fold"/>
</dbReference>
<protein>
    <recommendedName>
        <fullName evidence="2">Universal stress protein</fullName>
    </recommendedName>
</protein>
<accession>A0A972H636</accession>
<dbReference type="Gene3D" id="3.40.50.620">
    <property type="entry name" value="HUPs"/>
    <property type="match status" value="1"/>
</dbReference>
<feature type="domain" description="UspA" evidence="3">
    <location>
        <begin position="1"/>
        <end position="141"/>
    </location>
</feature>
<dbReference type="PIRSF" id="PIRSF006276">
    <property type="entry name" value="UspA"/>
    <property type="match status" value="1"/>
</dbReference>
<comment type="subcellular location">
    <subcellularLocation>
        <location evidence="2">Cytoplasm</location>
    </subcellularLocation>
</comment>
<dbReference type="PRINTS" id="PR01438">
    <property type="entry name" value="UNVRSLSTRESS"/>
</dbReference>
<dbReference type="PANTHER" id="PTHR46268:SF6">
    <property type="entry name" value="UNIVERSAL STRESS PROTEIN UP12"/>
    <property type="match status" value="1"/>
</dbReference>
<comment type="similarity">
    <text evidence="1 2">Belongs to the universal stress protein A family.</text>
</comment>
<dbReference type="InterPro" id="IPR006016">
    <property type="entry name" value="UspA"/>
</dbReference>
<evidence type="ECO:0000256" key="1">
    <source>
        <dbReference type="ARBA" id="ARBA00008791"/>
    </source>
</evidence>
<evidence type="ECO:0000256" key="2">
    <source>
        <dbReference type="PIRNR" id="PIRNR006276"/>
    </source>
</evidence>
<name>A0A972H636_9BACL</name>
<dbReference type="RefSeq" id="WP_171655255.1">
    <property type="nucleotide sequence ID" value="NZ_WHOD01000105.1"/>
</dbReference>
<dbReference type="CDD" id="cd00293">
    <property type="entry name" value="USP-like"/>
    <property type="match status" value="1"/>
</dbReference>
<evidence type="ECO:0000259" key="3">
    <source>
        <dbReference type="Pfam" id="PF00582"/>
    </source>
</evidence>
<dbReference type="InterPro" id="IPR006015">
    <property type="entry name" value="Universal_stress_UspA"/>
</dbReference>
<sequence>MFAHIVLAYDGSYSSKKALEKAIEFAKNNNSKLEVVHSLHNRAAIIGEAIFTPSDDYEKDYLEHTQVIIDKLNDELSHIPNAKATLLIGNPVTTILNYAYDISADLVIVGNRGLSDVKEFFLGSVSHNLVQHSRIPVLVIK</sequence>
<dbReference type="Proteomes" id="UP000641588">
    <property type="component" value="Unassembled WGS sequence"/>
</dbReference>
<comment type="caution">
    <text evidence="4">The sequence shown here is derived from an EMBL/GenBank/DDBJ whole genome shotgun (WGS) entry which is preliminary data.</text>
</comment>
<dbReference type="AlphaFoldDB" id="A0A972H636"/>
<proteinExistence type="inferred from homology"/>
<dbReference type="PANTHER" id="PTHR46268">
    <property type="entry name" value="STRESS RESPONSE PROTEIN NHAX"/>
    <property type="match status" value="1"/>
</dbReference>
<organism evidence="4 5">
    <name type="scientific">Paenibacillus foliorum</name>
    <dbReference type="NCBI Taxonomy" id="2654974"/>
    <lineage>
        <taxon>Bacteria</taxon>
        <taxon>Bacillati</taxon>
        <taxon>Bacillota</taxon>
        <taxon>Bacilli</taxon>
        <taxon>Bacillales</taxon>
        <taxon>Paenibacillaceae</taxon>
        <taxon>Paenibacillus</taxon>
    </lineage>
</organism>
<dbReference type="EMBL" id="WHOD01000105">
    <property type="protein sequence ID" value="NOU97021.1"/>
    <property type="molecule type" value="Genomic_DNA"/>
</dbReference>
<keyword evidence="5" id="KW-1185">Reference proteome</keyword>
<keyword evidence="2" id="KW-0963">Cytoplasm</keyword>
<dbReference type="SUPFAM" id="SSF52402">
    <property type="entry name" value="Adenine nucleotide alpha hydrolases-like"/>
    <property type="match status" value="1"/>
</dbReference>
<gene>
    <name evidence="4" type="ORF">GC093_27915</name>
</gene>
<evidence type="ECO:0000313" key="4">
    <source>
        <dbReference type="EMBL" id="NOU97021.1"/>
    </source>
</evidence>
<evidence type="ECO:0000313" key="5">
    <source>
        <dbReference type="Proteomes" id="UP000641588"/>
    </source>
</evidence>
<reference evidence="4" key="1">
    <citation type="submission" date="2019-10" db="EMBL/GenBank/DDBJ databases">
        <title>Description of Paenibacillus glebae sp. nov.</title>
        <authorList>
            <person name="Carlier A."/>
            <person name="Qi S."/>
        </authorList>
    </citation>
    <scope>NUCLEOTIDE SEQUENCE</scope>
    <source>
        <strain evidence="4">LMG 31456</strain>
    </source>
</reference>
<dbReference type="Pfam" id="PF00582">
    <property type="entry name" value="Usp"/>
    <property type="match status" value="1"/>
</dbReference>
<dbReference type="GO" id="GO:0005737">
    <property type="term" value="C:cytoplasm"/>
    <property type="evidence" value="ECO:0007669"/>
    <property type="project" value="UniProtKB-SubCell"/>
</dbReference>